<dbReference type="PANTHER" id="PTHR35870">
    <property type="entry name" value="PROTEIN, PUTATIVE (AFU_ORTHOLOGUE AFUA_5G03330)-RELATED"/>
    <property type="match status" value="1"/>
</dbReference>
<keyword evidence="1" id="KW-0560">Oxidoreductase</keyword>
<dbReference type="InterPro" id="IPR025337">
    <property type="entry name" value="Questin_oxidase-like"/>
</dbReference>
<sequence length="444" mass="51114">MATAYTVNIKPDNTGLWHFGQSESAAQKATELLNKDIEKHHVFFNQDGFHNHISHHLLALYGTGASAEDLVKGYRENEDYQRPAMKAHESLFEDLRDWDKAKKRLGKEQYYTDWLLFYQHEIERLGWQKALAEYMFKGDERSDDMFVRMYAGFVHPLIQLMYGVEWDQPAIVAMALAQASVHNDQLRKFLMEAEGQAKSAPTPMPRIASLLDDVAKDEKLRNSPDLDDGNKVRDGVLGRAWDEALKYSAQVKVLPEELEERTAEMFNTAIYEASAAAIYKDKDPKYEFFLMHHVNVSPIFITLNKQDWISVENKIRMLEWKIRLDLIQYSARGSPKLSVDKIKNYVPKERKPGPAVELLPRMHQFVDDGHAIKLFRAIGVGKEACNPYADKEWMPIKGDLWNQVAHMVADSVEAPGPTWVRNAGFDEAWKEVYDRPQEGKGQRL</sequence>
<dbReference type="EMBL" id="JAFIMR010000024">
    <property type="protein sequence ID" value="KAI1864184.1"/>
    <property type="molecule type" value="Genomic_DNA"/>
</dbReference>
<dbReference type="Proteomes" id="UP000829685">
    <property type="component" value="Unassembled WGS sequence"/>
</dbReference>
<keyword evidence="3" id="KW-1185">Reference proteome</keyword>
<evidence type="ECO:0000313" key="3">
    <source>
        <dbReference type="Proteomes" id="UP000829685"/>
    </source>
</evidence>
<dbReference type="Pfam" id="PF14027">
    <property type="entry name" value="Questin_oxidase"/>
    <property type="match status" value="1"/>
</dbReference>
<gene>
    <name evidence="2" type="ORF">JX265_008555</name>
</gene>
<evidence type="ECO:0000256" key="1">
    <source>
        <dbReference type="ARBA" id="ARBA00023002"/>
    </source>
</evidence>
<evidence type="ECO:0000313" key="2">
    <source>
        <dbReference type="EMBL" id="KAI1864184.1"/>
    </source>
</evidence>
<name>A0A9P9WH76_9PEZI</name>
<evidence type="ECO:0008006" key="4">
    <source>
        <dbReference type="Google" id="ProtNLM"/>
    </source>
</evidence>
<dbReference type="PANTHER" id="PTHR35870:SF1">
    <property type="entry name" value="PROTEIN, PUTATIVE (AFU_ORTHOLOGUE AFUA_5G03330)-RELATED"/>
    <property type="match status" value="1"/>
</dbReference>
<reference evidence="2" key="1">
    <citation type="submission" date="2021-03" db="EMBL/GenBank/DDBJ databases">
        <title>Revisited historic fungal species revealed as producer of novel bioactive compounds through whole genome sequencing and comparative genomics.</title>
        <authorList>
            <person name="Vignolle G.A."/>
            <person name="Hochenegger N."/>
            <person name="Mach R.L."/>
            <person name="Mach-Aigner A.R."/>
            <person name="Javad Rahimi M."/>
            <person name="Salim K.A."/>
            <person name="Chan C.M."/>
            <person name="Lim L.B.L."/>
            <person name="Cai F."/>
            <person name="Druzhinina I.S."/>
            <person name="U'Ren J.M."/>
            <person name="Derntl C."/>
        </authorList>
    </citation>
    <scope>NUCLEOTIDE SEQUENCE</scope>
    <source>
        <strain evidence="2">TUCIM 5799</strain>
    </source>
</reference>
<comment type="caution">
    <text evidence="2">The sequence shown here is derived from an EMBL/GenBank/DDBJ whole genome shotgun (WGS) entry which is preliminary data.</text>
</comment>
<proteinExistence type="predicted"/>
<dbReference type="GO" id="GO:0016491">
    <property type="term" value="F:oxidoreductase activity"/>
    <property type="evidence" value="ECO:0007669"/>
    <property type="project" value="UniProtKB-KW"/>
</dbReference>
<organism evidence="2 3">
    <name type="scientific">Neoarthrinium moseri</name>
    <dbReference type="NCBI Taxonomy" id="1658444"/>
    <lineage>
        <taxon>Eukaryota</taxon>
        <taxon>Fungi</taxon>
        <taxon>Dikarya</taxon>
        <taxon>Ascomycota</taxon>
        <taxon>Pezizomycotina</taxon>
        <taxon>Sordariomycetes</taxon>
        <taxon>Xylariomycetidae</taxon>
        <taxon>Amphisphaeriales</taxon>
        <taxon>Apiosporaceae</taxon>
        <taxon>Neoarthrinium</taxon>
    </lineage>
</organism>
<protein>
    <recommendedName>
        <fullName evidence="4">HypA protein</fullName>
    </recommendedName>
</protein>
<accession>A0A9P9WH76</accession>
<dbReference type="AlphaFoldDB" id="A0A9P9WH76"/>